<comment type="caution">
    <text evidence="1">The sequence shown here is derived from an EMBL/GenBank/DDBJ whole genome shotgun (WGS) entry which is preliminary data.</text>
</comment>
<protein>
    <submittedName>
        <fullName evidence="1">Uncharacterized protein</fullName>
    </submittedName>
</protein>
<organism evidence="1">
    <name type="scientific">bioreactor metagenome</name>
    <dbReference type="NCBI Taxonomy" id="1076179"/>
    <lineage>
        <taxon>unclassified sequences</taxon>
        <taxon>metagenomes</taxon>
        <taxon>ecological metagenomes</taxon>
    </lineage>
</organism>
<evidence type="ECO:0000313" key="1">
    <source>
        <dbReference type="EMBL" id="MPM44180.1"/>
    </source>
</evidence>
<proteinExistence type="predicted"/>
<reference evidence="1" key="1">
    <citation type="submission" date="2019-08" db="EMBL/GenBank/DDBJ databases">
        <authorList>
            <person name="Kucharzyk K."/>
            <person name="Murdoch R.W."/>
            <person name="Higgins S."/>
            <person name="Loffler F."/>
        </authorList>
    </citation>
    <scope>NUCLEOTIDE SEQUENCE</scope>
</reference>
<dbReference type="AlphaFoldDB" id="A0A644ZT72"/>
<gene>
    <name evidence="1" type="ORF">SDC9_90858</name>
</gene>
<sequence length="49" mass="5690">MAFQKLGKVGYLRFRLRVGQIVTLCLNTIAMQFVDPQDAPDIRFHPEVR</sequence>
<dbReference type="EMBL" id="VSSQ01010381">
    <property type="protein sequence ID" value="MPM44180.1"/>
    <property type="molecule type" value="Genomic_DNA"/>
</dbReference>
<name>A0A644ZT72_9ZZZZ</name>
<accession>A0A644ZT72</accession>